<organism evidence="1 2">
    <name type="scientific">Sphingomonas jinjuensis</name>
    <dbReference type="NCBI Taxonomy" id="535907"/>
    <lineage>
        <taxon>Bacteria</taxon>
        <taxon>Pseudomonadati</taxon>
        <taxon>Pseudomonadota</taxon>
        <taxon>Alphaproteobacteria</taxon>
        <taxon>Sphingomonadales</taxon>
        <taxon>Sphingomonadaceae</taxon>
        <taxon>Sphingomonas</taxon>
    </lineage>
</organism>
<sequence>MLNTKMTAVREVTELFVALKAQIDEAMVTRARLETALIEGRRKARLPLGAGLDGMEKVAGMAQ</sequence>
<evidence type="ECO:0000313" key="1">
    <source>
        <dbReference type="EMBL" id="MBB4153547.1"/>
    </source>
</evidence>
<accession>A0A840FDB1</accession>
<reference evidence="1 2" key="1">
    <citation type="submission" date="2020-08" db="EMBL/GenBank/DDBJ databases">
        <title>Genomic Encyclopedia of Type Strains, Phase IV (KMG-IV): sequencing the most valuable type-strain genomes for metagenomic binning, comparative biology and taxonomic classification.</title>
        <authorList>
            <person name="Goeker M."/>
        </authorList>
    </citation>
    <scope>NUCLEOTIDE SEQUENCE [LARGE SCALE GENOMIC DNA]</scope>
    <source>
        <strain evidence="1 2">YC6723</strain>
    </source>
</reference>
<gene>
    <name evidence="1" type="ORF">GGQ80_001449</name>
</gene>
<evidence type="ECO:0000313" key="2">
    <source>
        <dbReference type="Proteomes" id="UP000529795"/>
    </source>
</evidence>
<dbReference type="RefSeq" id="WP_183983211.1">
    <property type="nucleotide sequence ID" value="NZ_JACIEV010000003.1"/>
</dbReference>
<name>A0A840FDB1_9SPHN</name>
<dbReference type="AlphaFoldDB" id="A0A840FDB1"/>
<protein>
    <submittedName>
        <fullName evidence="1">Uncharacterized protein</fullName>
    </submittedName>
</protein>
<proteinExistence type="predicted"/>
<dbReference type="Proteomes" id="UP000529795">
    <property type="component" value="Unassembled WGS sequence"/>
</dbReference>
<comment type="caution">
    <text evidence="1">The sequence shown here is derived from an EMBL/GenBank/DDBJ whole genome shotgun (WGS) entry which is preliminary data.</text>
</comment>
<keyword evidence="2" id="KW-1185">Reference proteome</keyword>
<dbReference type="EMBL" id="JACIEV010000003">
    <property type="protein sequence ID" value="MBB4153547.1"/>
    <property type="molecule type" value="Genomic_DNA"/>
</dbReference>